<reference evidence="1 2" key="1">
    <citation type="journal article" date="2015" name="Microbes Environ.">
        <title>Distribution and evolution of nitrogen fixation genes in the phylum bacteroidetes.</title>
        <authorList>
            <person name="Inoue J."/>
            <person name="Oshima K."/>
            <person name="Suda W."/>
            <person name="Sakamoto M."/>
            <person name="Iino T."/>
            <person name="Noda S."/>
            <person name="Hongoh Y."/>
            <person name="Hattori M."/>
            <person name="Ohkuma M."/>
        </authorList>
    </citation>
    <scope>NUCLEOTIDE SEQUENCE [LARGE SCALE GENOMIC DNA]</scope>
    <source>
        <strain evidence="1">JCM 15548</strain>
    </source>
</reference>
<dbReference type="InterPro" id="IPR046239">
    <property type="entry name" value="DUF6272"/>
</dbReference>
<accession>A0A0E9LUT9</accession>
<dbReference type="NCBIfam" id="NF038262">
    <property type="entry name" value="SiaB_fam_kinase"/>
    <property type="match status" value="1"/>
</dbReference>
<gene>
    <name evidence="1" type="ORF">JCM15548_1755</name>
</gene>
<dbReference type="OrthoDB" id="1117715at2"/>
<evidence type="ECO:0000313" key="2">
    <source>
        <dbReference type="Proteomes" id="UP000032900"/>
    </source>
</evidence>
<protein>
    <submittedName>
        <fullName evidence="1">Uncharacterized protein</fullName>
    </submittedName>
</protein>
<dbReference type="EMBL" id="BAZW01000004">
    <property type="protein sequence ID" value="GAO28635.1"/>
    <property type="molecule type" value="Genomic_DNA"/>
</dbReference>
<organism evidence="1 2">
    <name type="scientific">Geofilum rubicundum JCM 15548</name>
    <dbReference type="NCBI Taxonomy" id="1236989"/>
    <lineage>
        <taxon>Bacteria</taxon>
        <taxon>Pseudomonadati</taxon>
        <taxon>Bacteroidota</taxon>
        <taxon>Bacteroidia</taxon>
        <taxon>Marinilabiliales</taxon>
        <taxon>Marinilabiliaceae</taxon>
        <taxon>Geofilum</taxon>
    </lineage>
</organism>
<name>A0A0E9LUT9_9BACT</name>
<proteinExistence type="predicted"/>
<dbReference type="RefSeq" id="WP_062122419.1">
    <property type="nucleotide sequence ID" value="NZ_BAZW01000004.1"/>
</dbReference>
<dbReference type="AlphaFoldDB" id="A0A0E9LUT9"/>
<sequence>MGFDIDKWYSQKMQGEVILRYMGEVSADKITEALDGIESSLNLKNEKNKTRKKVYNVFVECIQNLFHHVDTPPATASVDLVPKFGVIILARDSSFYRISTGNFVRLEKVSIIRDRIDQVNSLSDEELRSIYRDILGNEGITLKGGGGLGMLDIVRKTGNKLEYALYPHDDEYVFFSMDVYIS</sequence>
<evidence type="ECO:0000313" key="1">
    <source>
        <dbReference type="EMBL" id="GAO28635.1"/>
    </source>
</evidence>
<keyword evidence="2" id="KW-1185">Reference proteome</keyword>
<dbReference type="Pfam" id="PF19788">
    <property type="entry name" value="DUF6272"/>
    <property type="match status" value="1"/>
</dbReference>
<dbReference type="Proteomes" id="UP000032900">
    <property type="component" value="Unassembled WGS sequence"/>
</dbReference>
<comment type="caution">
    <text evidence="1">The sequence shown here is derived from an EMBL/GenBank/DDBJ whole genome shotgun (WGS) entry which is preliminary data.</text>
</comment>
<dbReference type="STRING" id="1236989.JCM15548_1755"/>